<dbReference type="PANTHER" id="PTHR10986">
    <property type="entry name" value="39S RIBOSOMAL PROTEIN L20"/>
    <property type="match status" value="1"/>
</dbReference>
<comment type="similarity">
    <text evidence="1 5 6">Belongs to the bacterial ribosomal protein bL20 family.</text>
</comment>
<keyword evidence="5 6" id="KW-0699">rRNA-binding</keyword>
<dbReference type="GO" id="GO:0019843">
    <property type="term" value="F:rRNA binding"/>
    <property type="evidence" value="ECO:0007669"/>
    <property type="project" value="UniProtKB-UniRule"/>
</dbReference>
<dbReference type="SUPFAM" id="SSF74731">
    <property type="entry name" value="Ribosomal protein L20"/>
    <property type="match status" value="1"/>
</dbReference>
<dbReference type="GO" id="GO:1990904">
    <property type="term" value="C:ribonucleoprotein complex"/>
    <property type="evidence" value="ECO:0007669"/>
    <property type="project" value="UniProtKB-KW"/>
</dbReference>
<dbReference type="GO" id="GO:0006412">
    <property type="term" value="P:translation"/>
    <property type="evidence" value="ECO:0007669"/>
    <property type="project" value="InterPro"/>
</dbReference>
<dbReference type="FunFam" id="1.10.1900.20:FF:000001">
    <property type="entry name" value="50S ribosomal protein L20"/>
    <property type="match status" value="1"/>
</dbReference>
<evidence type="ECO:0000256" key="3">
    <source>
        <dbReference type="ARBA" id="ARBA00023274"/>
    </source>
</evidence>
<evidence type="ECO:0000313" key="8">
    <source>
        <dbReference type="Proteomes" id="UP000230431"/>
    </source>
</evidence>
<dbReference type="GO" id="GO:0005840">
    <property type="term" value="C:ribosome"/>
    <property type="evidence" value="ECO:0007669"/>
    <property type="project" value="UniProtKB-KW"/>
</dbReference>
<keyword evidence="2 5" id="KW-0689">Ribosomal protein</keyword>
<evidence type="ECO:0000256" key="1">
    <source>
        <dbReference type="ARBA" id="ARBA00007698"/>
    </source>
</evidence>
<dbReference type="GO" id="GO:0000027">
    <property type="term" value="P:ribosomal large subunit assembly"/>
    <property type="evidence" value="ECO:0007669"/>
    <property type="project" value="UniProtKB-UniRule"/>
</dbReference>
<dbReference type="NCBIfam" id="TIGR01032">
    <property type="entry name" value="rplT_bact"/>
    <property type="match status" value="1"/>
</dbReference>
<dbReference type="InterPro" id="IPR005813">
    <property type="entry name" value="Ribosomal_bL20"/>
</dbReference>
<evidence type="ECO:0000256" key="5">
    <source>
        <dbReference type="HAMAP-Rule" id="MF_00382"/>
    </source>
</evidence>
<dbReference type="HAMAP" id="MF_00382">
    <property type="entry name" value="Ribosomal_bL20"/>
    <property type="match status" value="1"/>
</dbReference>
<proteinExistence type="inferred from homology"/>
<dbReference type="InterPro" id="IPR035566">
    <property type="entry name" value="Ribosomal_protein_bL20_C"/>
</dbReference>
<dbReference type="PRINTS" id="PR00062">
    <property type="entry name" value="RIBOSOMALL20"/>
</dbReference>
<accession>A0A2H0RII7</accession>
<dbReference type="Gene3D" id="1.10.1900.20">
    <property type="entry name" value="Ribosomal protein L20"/>
    <property type="match status" value="1"/>
</dbReference>
<keyword evidence="3 5" id="KW-0687">Ribonucleoprotein</keyword>
<dbReference type="EMBL" id="PCYK01000003">
    <property type="protein sequence ID" value="PIR46371.1"/>
    <property type="molecule type" value="Genomic_DNA"/>
</dbReference>
<keyword evidence="5 6" id="KW-0694">RNA-binding</keyword>
<comment type="caution">
    <text evidence="7">The sequence shown here is derived from an EMBL/GenBank/DDBJ whole genome shotgun (WGS) entry which is preliminary data.</text>
</comment>
<gene>
    <name evidence="5" type="primary">rplT</name>
    <name evidence="7" type="ORF">COV08_00360</name>
</gene>
<dbReference type="Gene3D" id="6.10.160.10">
    <property type="match status" value="1"/>
</dbReference>
<evidence type="ECO:0000313" key="7">
    <source>
        <dbReference type="EMBL" id="PIR46371.1"/>
    </source>
</evidence>
<dbReference type="Pfam" id="PF00453">
    <property type="entry name" value="Ribosomal_L20"/>
    <property type="match status" value="1"/>
</dbReference>
<evidence type="ECO:0000256" key="4">
    <source>
        <dbReference type="ARBA" id="ARBA00035172"/>
    </source>
</evidence>
<dbReference type="AlphaFoldDB" id="A0A2H0RII7"/>
<organism evidence="7 8">
    <name type="scientific">Candidatus Vogelbacteria bacterium CG10_big_fil_rev_8_21_14_0_10_49_38</name>
    <dbReference type="NCBI Taxonomy" id="1975043"/>
    <lineage>
        <taxon>Bacteria</taxon>
        <taxon>Candidatus Vogeliibacteriota</taxon>
    </lineage>
</organism>
<evidence type="ECO:0000256" key="6">
    <source>
        <dbReference type="RuleBase" id="RU000560"/>
    </source>
</evidence>
<protein>
    <recommendedName>
        <fullName evidence="4 5">Large ribosomal subunit protein bL20</fullName>
    </recommendedName>
</protein>
<evidence type="ECO:0000256" key="2">
    <source>
        <dbReference type="ARBA" id="ARBA00022980"/>
    </source>
</evidence>
<name>A0A2H0RII7_9BACT</name>
<reference evidence="7 8" key="1">
    <citation type="submission" date="2017-09" db="EMBL/GenBank/DDBJ databases">
        <title>Depth-based differentiation of microbial function through sediment-hosted aquifers and enrichment of novel symbionts in the deep terrestrial subsurface.</title>
        <authorList>
            <person name="Probst A.J."/>
            <person name="Ladd B."/>
            <person name="Jarett J.K."/>
            <person name="Geller-Mcgrath D.E."/>
            <person name="Sieber C.M."/>
            <person name="Emerson J.B."/>
            <person name="Anantharaman K."/>
            <person name="Thomas B.C."/>
            <person name="Malmstrom R."/>
            <person name="Stieglmeier M."/>
            <person name="Klingl A."/>
            <person name="Woyke T."/>
            <person name="Ryan C.M."/>
            <person name="Banfield J.F."/>
        </authorList>
    </citation>
    <scope>NUCLEOTIDE SEQUENCE [LARGE SCALE GENOMIC DNA]</scope>
    <source>
        <strain evidence="7">CG10_big_fil_rev_8_21_14_0_10_49_38</strain>
    </source>
</reference>
<dbReference type="CDD" id="cd07026">
    <property type="entry name" value="Ribosomal_L20"/>
    <property type="match status" value="1"/>
</dbReference>
<sequence>MSRIKRGIISMKRRRNVLKNAKGYRFGRSSKEREAKVALTKAGVYAFDHRRDKKGDFRRLWQIRIGAGLAAFDFSYSKFIGALKKKNIAINRKMLAELAATEPQAFAKVVESARD</sequence>
<dbReference type="GO" id="GO:0003735">
    <property type="term" value="F:structural constituent of ribosome"/>
    <property type="evidence" value="ECO:0007669"/>
    <property type="project" value="InterPro"/>
</dbReference>
<comment type="function">
    <text evidence="5 6">Binds directly to 23S ribosomal RNA and is necessary for the in vitro assembly process of the 50S ribosomal subunit. It is not involved in the protein synthesizing functions of that subunit.</text>
</comment>
<dbReference type="Proteomes" id="UP000230431">
    <property type="component" value="Unassembled WGS sequence"/>
</dbReference>